<evidence type="ECO:0000313" key="2">
    <source>
        <dbReference type="EMBL" id="PTQ74899.1"/>
    </source>
</evidence>
<comment type="caution">
    <text evidence="2">The sequence shown here is derived from an EMBL/GenBank/DDBJ whole genome shotgun (WGS) entry which is preliminary data.</text>
</comment>
<reference evidence="2 3" key="1">
    <citation type="submission" date="2018-04" db="EMBL/GenBank/DDBJ databases">
        <title>Genomic Encyclopedia of Archaeal and Bacterial Type Strains, Phase II (KMG-II): from individual species to whole genera.</title>
        <authorList>
            <person name="Goeker M."/>
        </authorList>
    </citation>
    <scope>NUCLEOTIDE SEQUENCE [LARGE SCALE GENOMIC DNA]</scope>
    <source>
        <strain evidence="2 3">DSM 100434</strain>
    </source>
</reference>
<sequence length="89" mass="9312">MTGHAYTLLGLILGFGVGLLHFASLKRVTAMYLSGTATARAVALQLGRLALVAVLLVFLALKGAMPLLAGALGLLLARIVVLRLNRSEE</sequence>
<protein>
    <submittedName>
        <fullName evidence="2">F1-F0 ATPase (N-ATPase) AtpR subunit</fullName>
    </submittedName>
</protein>
<name>A0A2T5HTI9_9RHOB</name>
<feature type="transmembrane region" description="Helical" evidence="1">
    <location>
        <begin position="6"/>
        <end position="25"/>
    </location>
</feature>
<evidence type="ECO:0000256" key="1">
    <source>
        <dbReference type="SAM" id="Phobius"/>
    </source>
</evidence>
<proteinExistence type="predicted"/>
<keyword evidence="1" id="KW-0472">Membrane</keyword>
<feature type="transmembrane region" description="Helical" evidence="1">
    <location>
        <begin position="37"/>
        <end position="61"/>
    </location>
</feature>
<dbReference type="EMBL" id="QAOH01000003">
    <property type="protein sequence ID" value="PTQ74899.1"/>
    <property type="molecule type" value="Genomic_DNA"/>
</dbReference>
<organism evidence="2 3">
    <name type="scientific">Celeribacter persicus</name>
    <dbReference type="NCBI Taxonomy" id="1651082"/>
    <lineage>
        <taxon>Bacteria</taxon>
        <taxon>Pseudomonadati</taxon>
        <taxon>Pseudomonadota</taxon>
        <taxon>Alphaproteobacteria</taxon>
        <taxon>Rhodobacterales</taxon>
        <taxon>Roseobacteraceae</taxon>
        <taxon>Celeribacter</taxon>
    </lineage>
</organism>
<dbReference type="InterPro" id="IPR017581">
    <property type="entry name" value="AtpR-like"/>
</dbReference>
<feature type="transmembrane region" description="Helical" evidence="1">
    <location>
        <begin position="67"/>
        <end position="84"/>
    </location>
</feature>
<dbReference type="AlphaFoldDB" id="A0A2T5HTI9"/>
<evidence type="ECO:0000313" key="3">
    <source>
        <dbReference type="Proteomes" id="UP000244077"/>
    </source>
</evidence>
<gene>
    <name evidence="2" type="ORF">C8N42_103190</name>
</gene>
<keyword evidence="3" id="KW-1185">Reference proteome</keyword>
<keyword evidence="1" id="KW-0812">Transmembrane</keyword>
<dbReference type="Proteomes" id="UP000244077">
    <property type="component" value="Unassembled WGS sequence"/>
</dbReference>
<accession>A0A2T5HTI9</accession>
<dbReference type="Pfam" id="PF12966">
    <property type="entry name" value="AtpR"/>
    <property type="match status" value="1"/>
</dbReference>
<keyword evidence="1" id="KW-1133">Transmembrane helix</keyword>